<keyword evidence="2" id="KW-1185">Reference proteome</keyword>
<proteinExistence type="predicted"/>
<comment type="caution">
    <text evidence="1">The sequence shown here is derived from an EMBL/GenBank/DDBJ whole genome shotgun (WGS) entry which is preliminary data.</text>
</comment>
<reference evidence="1" key="1">
    <citation type="submission" date="2021-02" db="EMBL/GenBank/DDBJ databases">
        <authorList>
            <person name="Dougan E. K."/>
            <person name="Rhodes N."/>
            <person name="Thang M."/>
            <person name="Chan C."/>
        </authorList>
    </citation>
    <scope>NUCLEOTIDE SEQUENCE</scope>
</reference>
<accession>A0A812VBA7</accession>
<dbReference type="AlphaFoldDB" id="A0A812VBA7"/>
<name>A0A812VBA7_9DINO</name>
<dbReference type="EMBL" id="CAJNDS010002849">
    <property type="protein sequence ID" value="CAE7618640.1"/>
    <property type="molecule type" value="Genomic_DNA"/>
</dbReference>
<dbReference type="Proteomes" id="UP000604046">
    <property type="component" value="Unassembled WGS sequence"/>
</dbReference>
<evidence type="ECO:0000313" key="2">
    <source>
        <dbReference type="Proteomes" id="UP000604046"/>
    </source>
</evidence>
<gene>
    <name evidence="1" type="ORF">SNAT2548_LOCUS35159</name>
</gene>
<evidence type="ECO:0000313" key="1">
    <source>
        <dbReference type="EMBL" id="CAE7618640.1"/>
    </source>
</evidence>
<sequence>MPLRESRVPSEVSETPKVLFSAYEDVASTGYRGEDSQHLSALPTAGDLLPAAKGGLHIAVFAYQPPWETLVVSRQEVRAVGVQGCELRAQDDCDRGTERTHGTGKAKEDIHPSLRQAWPYEYCRRGRTTQNLARRSMLRVSEPLLPLRGRSRTRAGCPDALKTSRTRVIRSSRQKRSWASGLLAQGKAEFTLNATRQHEASYDWQRWTVRG</sequence>
<organism evidence="1 2">
    <name type="scientific">Symbiodinium natans</name>
    <dbReference type="NCBI Taxonomy" id="878477"/>
    <lineage>
        <taxon>Eukaryota</taxon>
        <taxon>Sar</taxon>
        <taxon>Alveolata</taxon>
        <taxon>Dinophyceae</taxon>
        <taxon>Suessiales</taxon>
        <taxon>Symbiodiniaceae</taxon>
        <taxon>Symbiodinium</taxon>
    </lineage>
</organism>
<protein>
    <submittedName>
        <fullName evidence="1">Uncharacterized protein</fullName>
    </submittedName>
</protein>